<evidence type="ECO:0000313" key="5">
    <source>
        <dbReference type="Proteomes" id="UP000191901"/>
    </source>
</evidence>
<dbReference type="KEGG" id="hhg:XM38_040070"/>
<organism evidence="4 5">
    <name type="scientific">Halomicronema hongdechloris C2206</name>
    <dbReference type="NCBI Taxonomy" id="1641165"/>
    <lineage>
        <taxon>Bacteria</taxon>
        <taxon>Bacillati</taxon>
        <taxon>Cyanobacteriota</taxon>
        <taxon>Cyanophyceae</taxon>
        <taxon>Nodosilineales</taxon>
        <taxon>Nodosilineaceae</taxon>
        <taxon>Halomicronema</taxon>
    </lineage>
</organism>
<name>A0A1Z3HRX4_9CYAN</name>
<keyword evidence="2" id="KW-0472">Membrane</keyword>
<dbReference type="STRING" id="1641165.XM38_06335"/>
<gene>
    <name evidence="4" type="primary">lip2</name>
    <name evidence="4" type="ORF">XM38_040070</name>
</gene>
<feature type="transmembrane region" description="Helical" evidence="2">
    <location>
        <begin position="35"/>
        <end position="54"/>
    </location>
</feature>
<dbReference type="InterPro" id="IPR029058">
    <property type="entry name" value="AB_hydrolase_fold"/>
</dbReference>
<keyword evidence="2" id="KW-1133">Transmembrane helix</keyword>
<dbReference type="InterPro" id="IPR050300">
    <property type="entry name" value="GDXG_lipolytic_enzyme"/>
</dbReference>
<dbReference type="Proteomes" id="UP000191901">
    <property type="component" value="Chromosome"/>
</dbReference>
<keyword evidence="1 4" id="KW-0378">Hydrolase</keyword>
<keyword evidence="5" id="KW-1185">Reference proteome</keyword>
<dbReference type="Gene3D" id="3.40.50.1820">
    <property type="entry name" value="alpha/beta hydrolase"/>
    <property type="match status" value="1"/>
</dbReference>
<dbReference type="GO" id="GO:0004806">
    <property type="term" value="F:triacylglycerol lipase activity"/>
    <property type="evidence" value="ECO:0007669"/>
    <property type="project" value="UniProtKB-EC"/>
</dbReference>
<feature type="transmembrane region" description="Helical" evidence="2">
    <location>
        <begin position="66"/>
        <end position="83"/>
    </location>
</feature>
<dbReference type="EMBL" id="CP021983">
    <property type="protein sequence ID" value="ASC73045.1"/>
    <property type="molecule type" value="Genomic_DNA"/>
</dbReference>
<dbReference type="AlphaFoldDB" id="A0A1Z3HRX4"/>
<reference evidence="4 5" key="1">
    <citation type="journal article" date="2016" name="Biochim. Biophys. Acta">
        <title>Characterization of red-shifted phycobilisomes isolated from the chlorophyll f-containing cyanobacterium Halomicronema hongdechloris.</title>
        <authorList>
            <person name="Li Y."/>
            <person name="Lin Y."/>
            <person name="Garvey C.J."/>
            <person name="Birch D."/>
            <person name="Corkery R.W."/>
            <person name="Loughlin P.C."/>
            <person name="Scheer H."/>
            <person name="Willows R.D."/>
            <person name="Chen M."/>
        </authorList>
    </citation>
    <scope>NUCLEOTIDE SEQUENCE [LARGE SCALE GENOMIC DNA]</scope>
    <source>
        <strain evidence="4 5">C2206</strain>
    </source>
</reference>
<evidence type="ECO:0000259" key="3">
    <source>
        <dbReference type="Pfam" id="PF20434"/>
    </source>
</evidence>
<evidence type="ECO:0000256" key="1">
    <source>
        <dbReference type="ARBA" id="ARBA00022801"/>
    </source>
</evidence>
<dbReference type="InterPro" id="IPR049492">
    <property type="entry name" value="BD-FAE-like_dom"/>
</dbReference>
<proteinExistence type="predicted"/>
<dbReference type="PANTHER" id="PTHR48081">
    <property type="entry name" value="AB HYDROLASE SUPERFAMILY PROTEIN C4A8.06C"/>
    <property type="match status" value="1"/>
</dbReference>
<protein>
    <submittedName>
        <fullName evidence="4">Lipase 2</fullName>
        <ecNumber evidence="4">3.1.1.3</ecNumber>
    </submittedName>
</protein>
<keyword evidence="2" id="KW-0812">Transmembrane</keyword>
<dbReference type="SUPFAM" id="SSF53474">
    <property type="entry name" value="alpha/beta-Hydrolases"/>
    <property type="match status" value="1"/>
</dbReference>
<evidence type="ECO:0000313" key="4">
    <source>
        <dbReference type="EMBL" id="ASC73045.1"/>
    </source>
</evidence>
<feature type="domain" description="BD-FAE-like" evidence="3">
    <location>
        <begin position="162"/>
        <end position="347"/>
    </location>
</feature>
<dbReference type="Pfam" id="PF20434">
    <property type="entry name" value="BD-FAE"/>
    <property type="match status" value="1"/>
</dbReference>
<evidence type="ECO:0000256" key="2">
    <source>
        <dbReference type="SAM" id="Phobius"/>
    </source>
</evidence>
<dbReference type="EC" id="3.1.1.3" evidence="4"/>
<sequence>MLLVASLGSLFLSFWIVIPAPTARLLPLSVGAPEISPWLLAIQGLILSITLWIGRWGSGLGWPQRLTLLASLIGLSLSLLPLAQLPSTHQQVTLAMQTALGQDYLARIPADLQQRFRPRPLIWVDAFRGIAPSSVAVQQDIVFAQPDGVPLTLTVYGPSLPGSHPTLVAVYGGAWRSGSPNDYESLGRYLAAQGYTVVALDYRHAPRYRFPSQLQDVQTALAYIRDHAADLAIDLTRVAIMGRSAGAQLAAIATYNTSPLPLRAVIDYYGPVDLRAGYERPPIPDPIDTRAVLEDFLGGTPQQVPHLYHQASPIHYVRPELPPTLLVYAGRDHIVQPSYGQDLYQKLKATGNRVVWLSIPWADHAFDTVFHGVSNQLALYHTERFLAWALAAEPPCP</sequence>
<accession>A0A1Z3HRX4</accession>